<evidence type="ECO:0000313" key="3">
    <source>
        <dbReference type="EMBL" id="CAD8049448.1"/>
    </source>
</evidence>
<feature type="coiled-coil region" evidence="1">
    <location>
        <begin position="311"/>
        <end position="345"/>
    </location>
</feature>
<proteinExistence type="predicted"/>
<feature type="transmembrane region" description="Helical" evidence="2">
    <location>
        <begin position="207"/>
        <end position="224"/>
    </location>
</feature>
<name>A0A8S1K205_9CILI</name>
<protein>
    <submittedName>
        <fullName evidence="3">Uncharacterized protein</fullName>
    </submittedName>
</protein>
<keyword evidence="2" id="KW-0812">Transmembrane</keyword>
<evidence type="ECO:0000313" key="4">
    <source>
        <dbReference type="Proteomes" id="UP000692954"/>
    </source>
</evidence>
<keyword evidence="4" id="KW-1185">Reference proteome</keyword>
<keyword evidence="2" id="KW-0472">Membrane</keyword>
<accession>A0A8S1K205</accession>
<dbReference type="AlphaFoldDB" id="A0A8S1K205"/>
<dbReference type="Proteomes" id="UP000692954">
    <property type="component" value="Unassembled WGS sequence"/>
</dbReference>
<keyword evidence="1" id="KW-0175">Coiled coil</keyword>
<dbReference type="OrthoDB" id="302059at2759"/>
<sequence>MDFQICQNTQSPEKFLCLNEECYLADKKHIQCYQCLTKQHLSKNRVVRHVDDFIELEQFINEIKKKQNRRHTFIQMIFQQALDFQKSKVQEIQLSKNADLIKNATEKIEGETTKFLRSLSTLYLEQKFTFPYQNSFHVQYVKFYFENENKYQEDSKQKLGILFSQIEKYMHTLDLDIRTTMKRSYQKLEVLEKQVIQFGKQSMYNKLQLLILLLILPYLVYLQFNQFEILKYQKQQEQSVQIQDYLIQEILNQKDKFSIIEKRLEELQFNGTQDIQKLNNTLVEVTDGFQKLKIRFDTFKQSSTINQEKTMINIQNNLEVLQKNISDLNNKEGILQSQIQQIQQKVDKISVKESEQQKYLEEYKRIKQGEVRKVKELIEIIKQKNLMRKIIQLKNYVYTLKNFKDLIKIHLNLPKRKLKDFELIYDELFDKPILIYTMMNIQQKVYKYEGDNPLLCLGGLNIENLEKIDLIACDFANDMLNPTFDSDKATKSRHGDIYWYQVQESSFGFAPNEKIKLLYCDDYDEESEYRLSYWYNLRSSSGGRRLGKQLLLENSTKHRLQLYLLKPIFE</sequence>
<evidence type="ECO:0000256" key="2">
    <source>
        <dbReference type="SAM" id="Phobius"/>
    </source>
</evidence>
<evidence type="ECO:0000256" key="1">
    <source>
        <dbReference type="SAM" id="Coils"/>
    </source>
</evidence>
<organism evidence="3 4">
    <name type="scientific">Paramecium sonneborni</name>
    <dbReference type="NCBI Taxonomy" id="65129"/>
    <lineage>
        <taxon>Eukaryota</taxon>
        <taxon>Sar</taxon>
        <taxon>Alveolata</taxon>
        <taxon>Ciliophora</taxon>
        <taxon>Intramacronucleata</taxon>
        <taxon>Oligohymenophorea</taxon>
        <taxon>Peniculida</taxon>
        <taxon>Parameciidae</taxon>
        <taxon>Paramecium</taxon>
    </lineage>
</organism>
<reference evidence="3" key="1">
    <citation type="submission" date="2021-01" db="EMBL/GenBank/DDBJ databases">
        <authorList>
            <consortium name="Genoscope - CEA"/>
            <person name="William W."/>
        </authorList>
    </citation>
    <scope>NUCLEOTIDE SEQUENCE</scope>
</reference>
<gene>
    <name evidence="3" type="ORF">PSON_ATCC_30995.1.T0040136</name>
</gene>
<comment type="caution">
    <text evidence="3">The sequence shown here is derived from an EMBL/GenBank/DDBJ whole genome shotgun (WGS) entry which is preliminary data.</text>
</comment>
<dbReference type="EMBL" id="CAJJDN010000004">
    <property type="protein sequence ID" value="CAD8049448.1"/>
    <property type="molecule type" value="Genomic_DNA"/>
</dbReference>
<keyword evidence="2" id="KW-1133">Transmembrane helix</keyword>